<organism evidence="10">
    <name type="scientific">freshwater metagenome</name>
    <dbReference type="NCBI Taxonomy" id="449393"/>
    <lineage>
        <taxon>unclassified sequences</taxon>
        <taxon>metagenomes</taxon>
        <taxon>ecological metagenomes</taxon>
    </lineage>
</organism>
<evidence type="ECO:0000256" key="5">
    <source>
        <dbReference type="ARBA" id="ARBA00022475"/>
    </source>
</evidence>
<dbReference type="GO" id="GO:0042626">
    <property type="term" value="F:ATPase-coupled transmembrane transporter activity"/>
    <property type="evidence" value="ECO:0007669"/>
    <property type="project" value="InterPro"/>
</dbReference>
<keyword evidence="7" id="KW-0732">Signal</keyword>
<dbReference type="GO" id="GO:0042597">
    <property type="term" value="C:periplasmic space"/>
    <property type="evidence" value="ECO:0007669"/>
    <property type="project" value="UniProtKB-SubCell"/>
</dbReference>
<dbReference type="PROSITE" id="PS51257">
    <property type="entry name" value="PROKAR_LIPOPROTEIN"/>
    <property type="match status" value="1"/>
</dbReference>
<evidence type="ECO:0000256" key="4">
    <source>
        <dbReference type="ARBA" id="ARBA00022448"/>
    </source>
</evidence>
<feature type="region of interest" description="Disordered" evidence="9">
    <location>
        <begin position="30"/>
        <end position="50"/>
    </location>
</feature>
<dbReference type="AlphaFoldDB" id="A0A6J7NGA4"/>
<reference evidence="10" key="1">
    <citation type="submission" date="2020-05" db="EMBL/GenBank/DDBJ databases">
        <authorList>
            <person name="Chiriac C."/>
            <person name="Salcher M."/>
            <person name="Ghai R."/>
            <person name="Kavagutti S V."/>
        </authorList>
    </citation>
    <scope>NUCLEOTIDE SEQUENCE</scope>
</reference>
<dbReference type="PANTHER" id="PTHR30024:SF47">
    <property type="entry name" value="TAURINE-BINDING PERIPLASMIC PROTEIN"/>
    <property type="match status" value="1"/>
</dbReference>
<sequence>MLFRRPAILMTTLVGSALLLGLTLGACSESSTEKESTSSSSTSSSPSGAGATATEVRLGYFPNVTHAPALVGLAEGTFKKHLGDTKLVTSTFNAGPEATEALFAEALDITYIGPNPSINAFAQSNGEAVRIVSGSTSGGAFFVVQPEINSPNDLKGKKVASPQLGGTQDVALRVWLKDQGLETTTAGGGEVSITPLANADTLTAFRDGQIAGAWVPEPWATRLIAEAGGKVLVNEADLWPDGQYVTTQVLVRTEFLDKYPGTVQAILQGHLDALAFVESDPAKAQTDTNDQIEAITQKRLPESVIAAAWKNLTFTADPIATSLKKSAEDAESVDLLEPVNLRGIYSLEILNSLLTGQNKTGVDGL</sequence>
<evidence type="ECO:0000256" key="1">
    <source>
        <dbReference type="ARBA" id="ARBA00004308"/>
    </source>
</evidence>
<evidence type="ECO:0000313" key="10">
    <source>
        <dbReference type="EMBL" id="CAB4989629.1"/>
    </source>
</evidence>
<dbReference type="Pfam" id="PF13379">
    <property type="entry name" value="NMT1_2"/>
    <property type="match status" value="1"/>
</dbReference>
<proteinExistence type="inferred from homology"/>
<dbReference type="GO" id="GO:0012505">
    <property type="term" value="C:endomembrane system"/>
    <property type="evidence" value="ECO:0007669"/>
    <property type="project" value="UniProtKB-SubCell"/>
</dbReference>
<evidence type="ECO:0000256" key="7">
    <source>
        <dbReference type="ARBA" id="ARBA00022729"/>
    </source>
</evidence>
<dbReference type="Gene3D" id="3.40.190.10">
    <property type="entry name" value="Periplasmic binding protein-like II"/>
    <property type="match status" value="2"/>
</dbReference>
<dbReference type="CDD" id="cd13553">
    <property type="entry name" value="PBP2_NrtA_CpmA_like"/>
    <property type="match status" value="1"/>
</dbReference>
<dbReference type="InterPro" id="IPR044527">
    <property type="entry name" value="NrtA/CpmA_ABC-bd_dom"/>
</dbReference>
<dbReference type="NCBIfam" id="TIGR01728">
    <property type="entry name" value="SsuA_fam"/>
    <property type="match status" value="1"/>
</dbReference>
<comment type="subcellular location">
    <subcellularLocation>
        <location evidence="1">Endomembrane system</location>
    </subcellularLocation>
    <subcellularLocation>
        <location evidence="2">Periplasm</location>
    </subcellularLocation>
</comment>
<protein>
    <submittedName>
        <fullName evidence="10">Unannotated protein</fullName>
    </submittedName>
</protein>
<dbReference type="SUPFAM" id="SSF53850">
    <property type="entry name" value="Periplasmic binding protein-like II"/>
    <property type="match status" value="1"/>
</dbReference>
<evidence type="ECO:0000256" key="2">
    <source>
        <dbReference type="ARBA" id="ARBA00004418"/>
    </source>
</evidence>
<keyword evidence="6" id="KW-0997">Cell inner membrane</keyword>
<dbReference type="EMBL" id="CAFBOG010000164">
    <property type="protein sequence ID" value="CAB4989629.1"/>
    <property type="molecule type" value="Genomic_DNA"/>
</dbReference>
<keyword evidence="5" id="KW-1003">Cell membrane</keyword>
<evidence type="ECO:0000256" key="3">
    <source>
        <dbReference type="ARBA" id="ARBA00010742"/>
    </source>
</evidence>
<name>A0A6J7NGA4_9ZZZZ</name>
<evidence type="ECO:0000256" key="6">
    <source>
        <dbReference type="ARBA" id="ARBA00022519"/>
    </source>
</evidence>
<keyword evidence="4" id="KW-0813">Transport</keyword>
<accession>A0A6J7NGA4</accession>
<comment type="similarity">
    <text evidence="3">Belongs to the bacterial solute-binding protein SsuA/TauA family.</text>
</comment>
<evidence type="ECO:0000256" key="9">
    <source>
        <dbReference type="SAM" id="MobiDB-lite"/>
    </source>
</evidence>
<gene>
    <name evidence="10" type="ORF">UFOPK3914_01519</name>
</gene>
<dbReference type="PANTHER" id="PTHR30024">
    <property type="entry name" value="ALIPHATIC SULFONATES-BINDING PROTEIN-RELATED"/>
    <property type="match status" value="1"/>
</dbReference>
<evidence type="ECO:0000256" key="8">
    <source>
        <dbReference type="ARBA" id="ARBA00023136"/>
    </source>
</evidence>
<dbReference type="InterPro" id="IPR010067">
    <property type="entry name" value="ABC_SsuA_sub-bd"/>
</dbReference>
<keyword evidence="8" id="KW-0472">Membrane</keyword>
<feature type="compositionally biased region" description="Low complexity" evidence="9">
    <location>
        <begin position="37"/>
        <end position="47"/>
    </location>
</feature>
<dbReference type="GO" id="GO:0016020">
    <property type="term" value="C:membrane"/>
    <property type="evidence" value="ECO:0007669"/>
    <property type="project" value="InterPro"/>
</dbReference>